<gene>
    <name evidence="5" type="ORF">SAMN04488238_13612</name>
</gene>
<dbReference type="GO" id="GO:0042182">
    <property type="term" value="P:ketone catabolic process"/>
    <property type="evidence" value="ECO:0007669"/>
    <property type="project" value="UniProtKB-ARBA"/>
</dbReference>
<reference evidence="5 6" key="1">
    <citation type="submission" date="2016-10" db="EMBL/GenBank/DDBJ databases">
        <authorList>
            <person name="de Groot N.N."/>
        </authorList>
    </citation>
    <scope>NUCLEOTIDE SEQUENCE [LARGE SCALE GENOMIC DNA]</scope>
    <source>
        <strain evidence="5 6">CGMCC 1.8894</strain>
    </source>
</reference>
<dbReference type="InterPro" id="IPR013785">
    <property type="entry name" value="Aldolase_TIM"/>
</dbReference>
<evidence type="ECO:0000313" key="6">
    <source>
        <dbReference type="Proteomes" id="UP000198539"/>
    </source>
</evidence>
<dbReference type="PANTHER" id="PTHR10683:SF40">
    <property type="entry name" value="FRUCTOSE-6-PHOSPHATE ALDOLASE 1-RELATED"/>
    <property type="match status" value="1"/>
</dbReference>
<dbReference type="RefSeq" id="WP_092892763.1">
    <property type="nucleotide sequence ID" value="NZ_CP061498.1"/>
</dbReference>
<name>A0A1H3FE53_9RHOB</name>
<dbReference type="SUPFAM" id="SSF51569">
    <property type="entry name" value="Aldolase"/>
    <property type="match status" value="1"/>
</dbReference>
<protein>
    <submittedName>
        <fullName evidence="5">Transaldolase</fullName>
    </submittedName>
</protein>
<organism evidence="5 6">
    <name type="scientific">Roseicitreum antarcticum</name>
    <dbReference type="NCBI Taxonomy" id="564137"/>
    <lineage>
        <taxon>Bacteria</taxon>
        <taxon>Pseudomonadati</taxon>
        <taxon>Pseudomonadota</taxon>
        <taxon>Alphaproteobacteria</taxon>
        <taxon>Rhodobacterales</taxon>
        <taxon>Paracoccaceae</taxon>
        <taxon>Roseicitreum</taxon>
    </lineage>
</organism>
<dbReference type="InterPro" id="IPR033919">
    <property type="entry name" value="TSA/FSA_arc/bac"/>
</dbReference>
<keyword evidence="2" id="KW-0963">Cytoplasm</keyword>
<dbReference type="STRING" id="564137.SAMN04488238_13612"/>
<dbReference type="Pfam" id="PF00923">
    <property type="entry name" value="TAL_FSA"/>
    <property type="match status" value="1"/>
</dbReference>
<dbReference type="FunFam" id="3.20.20.70:FF:000018">
    <property type="entry name" value="Probable transaldolase"/>
    <property type="match status" value="1"/>
</dbReference>
<dbReference type="GO" id="GO:0016832">
    <property type="term" value="F:aldehyde-lyase activity"/>
    <property type="evidence" value="ECO:0007669"/>
    <property type="project" value="InterPro"/>
</dbReference>
<evidence type="ECO:0000256" key="2">
    <source>
        <dbReference type="ARBA" id="ARBA00022490"/>
    </source>
</evidence>
<keyword evidence="4" id="KW-0704">Schiff base</keyword>
<keyword evidence="6" id="KW-1185">Reference proteome</keyword>
<dbReference type="Gene3D" id="3.20.20.70">
    <property type="entry name" value="Aldolase class I"/>
    <property type="match status" value="1"/>
</dbReference>
<dbReference type="PANTHER" id="PTHR10683">
    <property type="entry name" value="TRANSALDOLASE"/>
    <property type="match status" value="1"/>
</dbReference>
<evidence type="ECO:0000313" key="5">
    <source>
        <dbReference type="EMBL" id="SDX88678.1"/>
    </source>
</evidence>
<keyword evidence="3" id="KW-0570">Pentose shunt</keyword>
<dbReference type="PROSITE" id="PS00958">
    <property type="entry name" value="TRANSALDOLASE_2"/>
    <property type="match status" value="1"/>
</dbReference>
<evidence type="ECO:0000256" key="4">
    <source>
        <dbReference type="ARBA" id="ARBA00023270"/>
    </source>
</evidence>
<dbReference type="InterPro" id="IPR004731">
    <property type="entry name" value="Transaldolase_3B/F6P_aldolase"/>
</dbReference>
<accession>A0A1H3FE53</accession>
<dbReference type="AlphaFoldDB" id="A0A1H3FE53"/>
<dbReference type="GO" id="GO:0005737">
    <property type="term" value="C:cytoplasm"/>
    <property type="evidence" value="ECO:0007669"/>
    <property type="project" value="UniProtKB-SubCell"/>
</dbReference>
<sequence>MKIFADTADIAAVERLAQSGLIDGVTTNPTLIARTGRPIATVIKEIAGLVDGPVSAEVAGTEFDKMMCEADILRKLASNICVKLPLTLEGLRACQRLSSEGCETNVTLCFTANQALLAAKAGATYISSFVGRLDDIGLDGIDVLRDIRLIYGNYSGLNTQILAASLRTPNHVLAAARVGADAATMPPDVIDKLAGHPLTTSGLEMFMQDWAATGQSILPR</sequence>
<dbReference type="OrthoDB" id="9807051at2"/>
<dbReference type="PROSITE" id="PS01054">
    <property type="entry name" value="TRANSALDOLASE_1"/>
    <property type="match status" value="1"/>
</dbReference>
<evidence type="ECO:0000256" key="1">
    <source>
        <dbReference type="ARBA" id="ARBA00004496"/>
    </source>
</evidence>
<dbReference type="GO" id="GO:0006098">
    <property type="term" value="P:pentose-phosphate shunt"/>
    <property type="evidence" value="ECO:0007669"/>
    <property type="project" value="UniProtKB-KW"/>
</dbReference>
<dbReference type="CDD" id="cd00956">
    <property type="entry name" value="Transaldolase_FSA"/>
    <property type="match status" value="1"/>
</dbReference>
<dbReference type="GO" id="GO:0005975">
    <property type="term" value="P:carbohydrate metabolic process"/>
    <property type="evidence" value="ECO:0007669"/>
    <property type="project" value="InterPro"/>
</dbReference>
<dbReference type="InterPro" id="IPR018225">
    <property type="entry name" value="Transaldolase_AS"/>
</dbReference>
<dbReference type="Proteomes" id="UP000198539">
    <property type="component" value="Unassembled WGS sequence"/>
</dbReference>
<dbReference type="NCBIfam" id="TIGR00875">
    <property type="entry name" value="fsa_talC_mipB"/>
    <property type="match status" value="1"/>
</dbReference>
<comment type="subcellular location">
    <subcellularLocation>
        <location evidence="1">Cytoplasm</location>
    </subcellularLocation>
</comment>
<proteinExistence type="predicted"/>
<dbReference type="EMBL" id="FNOM01000036">
    <property type="protein sequence ID" value="SDX88678.1"/>
    <property type="molecule type" value="Genomic_DNA"/>
</dbReference>
<dbReference type="InterPro" id="IPR001585">
    <property type="entry name" value="TAL/FSA"/>
</dbReference>
<evidence type="ECO:0000256" key="3">
    <source>
        <dbReference type="ARBA" id="ARBA00023126"/>
    </source>
</evidence>